<comment type="caution">
    <text evidence="3">The sequence shown here is derived from an EMBL/GenBank/DDBJ whole genome shotgun (WGS) entry which is preliminary data.</text>
</comment>
<dbReference type="Pfam" id="PF14753">
    <property type="entry name" value="FAM221"/>
    <property type="match status" value="2"/>
</dbReference>
<organism evidence="3 4">
    <name type="scientific">Paramuricea clavata</name>
    <name type="common">Red gorgonian</name>
    <name type="synonym">Violescent sea-whip</name>
    <dbReference type="NCBI Taxonomy" id="317549"/>
    <lineage>
        <taxon>Eukaryota</taxon>
        <taxon>Metazoa</taxon>
        <taxon>Cnidaria</taxon>
        <taxon>Anthozoa</taxon>
        <taxon>Octocorallia</taxon>
        <taxon>Malacalcyonacea</taxon>
        <taxon>Plexauridae</taxon>
        <taxon>Paramuricea</taxon>
    </lineage>
</organism>
<dbReference type="AlphaFoldDB" id="A0A6S7HGK8"/>
<feature type="compositionally biased region" description="Polar residues" evidence="2">
    <location>
        <begin position="9"/>
        <end position="39"/>
    </location>
</feature>
<evidence type="ECO:0000313" key="3">
    <source>
        <dbReference type="EMBL" id="CAB3995120.1"/>
    </source>
</evidence>
<reference evidence="3" key="1">
    <citation type="submission" date="2020-04" db="EMBL/GenBank/DDBJ databases">
        <authorList>
            <person name="Alioto T."/>
            <person name="Alioto T."/>
            <person name="Gomez Garrido J."/>
        </authorList>
    </citation>
    <scope>NUCLEOTIDE SEQUENCE</scope>
    <source>
        <strain evidence="3">A484AB</strain>
    </source>
</reference>
<dbReference type="PANTHER" id="PTHR31214:SF3">
    <property type="entry name" value="PROTEIN FAM221B"/>
    <property type="match status" value="1"/>
</dbReference>
<protein>
    <submittedName>
        <fullName evidence="3">Uncharacterized protein</fullName>
    </submittedName>
</protein>
<proteinExistence type="inferred from homology"/>
<dbReference type="PANTHER" id="PTHR31214">
    <property type="entry name" value="PROTEIN FAM221A-RELATED"/>
    <property type="match status" value="1"/>
</dbReference>
<dbReference type="EMBL" id="CACRXK020002601">
    <property type="protein sequence ID" value="CAB3995120.1"/>
    <property type="molecule type" value="Genomic_DNA"/>
</dbReference>
<evidence type="ECO:0000256" key="1">
    <source>
        <dbReference type="ARBA" id="ARBA00011026"/>
    </source>
</evidence>
<feature type="region of interest" description="Disordered" evidence="2">
    <location>
        <begin position="1"/>
        <end position="100"/>
    </location>
</feature>
<name>A0A6S7HGK8_PARCT</name>
<dbReference type="Proteomes" id="UP001152795">
    <property type="component" value="Unassembled WGS sequence"/>
</dbReference>
<gene>
    <name evidence="3" type="ORF">PACLA_8A071571</name>
</gene>
<feature type="compositionally biased region" description="Polar residues" evidence="2">
    <location>
        <begin position="71"/>
        <end position="92"/>
    </location>
</feature>
<evidence type="ECO:0000313" key="4">
    <source>
        <dbReference type="Proteomes" id="UP001152795"/>
    </source>
</evidence>
<sequence length="353" mass="39643">MARRFSEENIASSGFSLPESSRDGASNTPGATTKATTRFSRYASPDTNTKARKSATKNSTTARRPPVMAPKQTTTGVKQAASNKKKTSNTAISPRKPTMLAPKGYTVRPIVPASKAELLPVARAMNREDFAPRLKKLFDPEREAALEAIETGIYIGWRCPEFKHDCIRVGKSSKCFCGHFLSEHSSYHGNSVNVPCRACECKAFAFVPARTEEVGEWWLQRRRNFDPSTWRAKCKCKHTHEEHSPTNPRRCRVKSCPCAGFHSAFLCAACDRHWEQHETVFESAEHRRLEGIPYGQHYLPFHEMPELRNVVLTGREDDSSMYEELASGPYAIPENRPSALALQLRGDSTKKPR</sequence>
<dbReference type="OrthoDB" id="196393at2759"/>
<dbReference type="InterPro" id="IPR026755">
    <property type="entry name" value="Fam221a/b"/>
</dbReference>
<keyword evidence="4" id="KW-1185">Reference proteome</keyword>
<evidence type="ECO:0000256" key="2">
    <source>
        <dbReference type="SAM" id="MobiDB-lite"/>
    </source>
</evidence>
<comment type="similarity">
    <text evidence="1">Belongs to the FAM221 family.</text>
</comment>
<accession>A0A6S7HGK8</accession>